<reference evidence="8" key="1">
    <citation type="journal article" date="2019" name="Int. J. Syst. Evol. Microbiol.">
        <title>The Global Catalogue of Microorganisms (GCM) 10K type strain sequencing project: providing services to taxonomists for standard genome sequencing and annotation.</title>
        <authorList>
            <consortium name="The Broad Institute Genomics Platform"/>
            <consortium name="The Broad Institute Genome Sequencing Center for Infectious Disease"/>
            <person name="Wu L."/>
            <person name="Ma J."/>
        </authorList>
    </citation>
    <scope>NUCLEOTIDE SEQUENCE [LARGE SCALE GENOMIC DNA]</scope>
    <source>
        <strain evidence="8">KCTC 52366</strain>
    </source>
</reference>
<dbReference type="Gene3D" id="3.30.590.10">
    <property type="entry name" value="Glutamine synthetase/guanido kinase, catalytic domain"/>
    <property type="match status" value="1"/>
</dbReference>
<comment type="cofactor">
    <cofactor evidence="1">
        <name>Mg(2+)</name>
        <dbReference type="ChEBI" id="CHEBI:18420"/>
    </cofactor>
</comment>
<keyword evidence="2 7" id="KW-0436">Ligase</keyword>
<sequence>MTSFLDEYAAYTAAHGTPDRIELLLPDINAILRGKWLPGTDAKKLQDGGVRLPLSTYAPNIMGEDIPETGLGIAIGDPDGIMVPVEGTLKPVPWAEGHVAQVQCEMTGDGDVTSPLSSRDKLAAMLQRFADRGLKPVIATELEFYLLLPREAPEDAPCPPPHAPETQNYEMNVLDRTHEILTEIQQASAIQGLATDSLIAEYGPGQYEINFHHSDNALEAADTAVLFRRLVRGVVQRHGMEATFMAKPYADYPGNGMHVHVSVSGEDGNIFPGTGDDPSEVLGHAVAGVLKTMPEVQAVLAPHMNSFRRFAPGSFSPNRPDWGLDHRGAAVRLPDTEGPGARLEHRIGGADCNPYLAITAILGGVLWGLDNKPELPLPIDDPTAPQPAPLAHDWRKAVDAFAGSEFIADIFGERFVEIYATLKYDEIAKLTSEITPAEYRTYLGRL</sequence>
<proteinExistence type="inferred from homology"/>
<keyword evidence="8" id="KW-1185">Reference proteome</keyword>
<evidence type="ECO:0000256" key="3">
    <source>
        <dbReference type="ARBA" id="ARBA00022842"/>
    </source>
</evidence>
<dbReference type="InterPro" id="IPR036651">
    <property type="entry name" value="Gln_synt_N_sf"/>
</dbReference>
<dbReference type="Pfam" id="PF00120">
    <property type="entry name" value="Gln-synt_C"/>
    <property type="match status" value="1"/>
</dbReference>
<comment type="caution">
    <text evidence="7">The sequence shown here is derived from an EMBL/GenBank/DDBJ whole genome shotgun (WGS) entry which is preliminary data.</text>
</comment>
<dbReference type="SUPFAM" id="SSF54368">
    <property type="entry name" value="Glutamine synthetase, N-terminal domain"/>
    <property type="match status" value="1"/>
</dbReference>
<dbReference type="PROSITE" id="PS00181">
    <property type="entry name" value="GLNA_ATP"/>
    <property type="match status" value="1"/>
</dbReference>
<dbReference type="EMBL" id="JBHRTB010000010">
    <property type="protein sequence ID" value="MFC3143220.1"/>
    <property type="molecule type" value="Genomic_DNA"/>
</dbReference>
<evidence type="ECO:0000313" key="7">
    <source>
        <dbReference type="EMBL" id="MFC3143220.1"/>
    </source>
</evidence>
<dbReference type="RefSeq" id="WP_275633195.1">
    <property type="nucleotide sequence ID" value="NZ_JARGYD010000004.1"/>
</dbReference>
<dbReference type="Proteomes" id="UP001595632">
    <property type="component" value="Unassembled WGS sequence"/>
</dbReference>
<dbReference type="PROSITE" id="PS51987">
    <property type="entry name" value="GS_CATALYTIC"/>
    <property type="match status" value="1"/>
</dbReference>
<dbReference type="PANTHER" id="PTHR43785:SF12">
    <property type="entry name" value="TYPE-1 GLUTAMINE SYNTHETASE 2"/>
    <property type="match status" value="1"/>
</dbReference>
<dbReference type="EC" id="6.3.1.-" evidence="7"/>
<evidence type="ECO:0000256" key="4">
    <source>
        <dbReference type="PROSITE-ProRule" id="PRU01331"/>
    </source>
</evidence>
<dbReference type="InterPro" id="IPR014746">
    <property type="entry name" value="Gln_synth/guanido_kin_cat_dom"/>
</dbReference>
<dbReference type="SMART" id="SM01230">
    <property type="entry name" value="Gln-synt_C"/>
    <property type="match status" value="1"/>
</dbReference>
<dbReference type="SUPFAM" id="SSF55931">
    <property type="entry name" value="Glutamine synthetase/guanido kinase"/>
    <property type="match status" value="1"/>
</dbReference>
<organism evidence="7 8">
    <name type="scientific">Psychromarinibacter halotolerans</name>
    <dbReference type="NCBI Taxonomy" id="1775175"/>
    <lineage>
        <taxon>Bacteria</taxon>
        <taxon>Pseudomonadati</taxon>
        <taxon>Pseudomonadota</taxon>
        <taxon>Alphaproteobacteria</taxon>
        <taxon>Rhodobacterales</taxon>
        <taxon>Paracoccaceae</taxon>
        <taxon>Psychromarinibacter</taxon>
    </lineage>
</organism>
<dbReference type="PANTHER" id="PTHR43785">
    <property type="entry name" value="GAMMA-GLUTAMYLPUTRESCINE SYNTHETASE"/>
    <property type="match status" value="1"/>
</dbReference>
<accession>A0ABV7GP46</accession>
<evidence type="ECO:0000256" key="1">
    <source>
        <dbReference type="ARBA" id="ARBA00001946"/>
    </source>
</evidence>
<dbReference type="InterPro" id="IPR008146">
    <property type="entry name" value="Gln_synth_cat_dom"/>
</dbReference>
<evidence type="ECO:0000259" key="6">
    <source>
        <dbReference type="PROSITE" id="PS51987"/>
    </source>
</evidence>
<protein>
    <submittedName>
        <fullName evidence="7">Glutamine synthetase family protein</fullName>
        <ecNumber evidence="7">6.3.1.-</ecNumber>
    </submittedName>
</protein>
<keyword evidence="3" id="KW-0460">Magnesium</keyword>
<evidence type="ECO:0000256" key="2">
    <source>
        <dbReference type="ARBA" id="ARBA00022598"/>
    </source>
</evidence>
<comment type="similarity">
    <text evidence="4 5">Belongs to the glutamine synthetase family.</text>
</comment>
<name>A0ABV7GP46_9RHOB</name>
<evidence type="ECO:0000313" key="8">
    <source>
        <dbReference type="Proteomes" id="UP001595632"/>
    </source>
</evidence>
<dbReference type="GO" id="GO:0016874">
    <property type="term" value="F:ligase activity"/>
    <property type="evidence" value="ECO:0007669"/>
    <property type="project" value="UniProtKB-KW"/>
</dbReference>
<gene>
    <name evidence="7" type="ORF">ACFOGP_10895</name>
</gene>
<evidence type="ECO:0000256" key="5">
    <source>
        <dbReference type="RuleBase" id="RU000384"/>
    </source>
</evidence>
<feature type="domain" description="GS catalytic" evidence="6">
    <location>
        <begin position="118"/>
        <end position="446"/>
    </location>
</feature>
<dbReference type="InterPro" id="IPR027303">
    <property type="entry name" value="Gln_synth_gly_rich_site"/>
</dbReference>